<dbReference type="HOGENOM" id="CLU_1541562_0_0_1"/>
<feature type="transmembrane region" description="Helical" evidence="1">
    <location>
        <begin position="21"/>
        <end position="43"/>
    </location>
</feature>
<proteinExistence type="predicted"/>
<keyword evidence="3" id="KW-1185">Reference proteome</keyword>
<dbReference type="EMBL" id="DS268490">
    <property type="protein sequence ID" value="EFP11511.1"/>
    <property type="molecule type" value="Genomic_DNA"/>
</dbReference>
<organism evidence="3">
    <name type="scientific">Caenorhabditis remanei</name>
    <name type="common">Caenorhabditis vulgaris</name>
    <dbReference type="NCBI Taxonomy" id="31234"/>
    <lineage>
        <taxon>Eukaryota</taxon>
        <taxon>Metazoa</taxon>
        <taxon>Ecdysozoa</taxon>
        <taxon>Nematoda</taxon>
        <taxon>Chromadorea</taxon>
        <taxon>Rhabditida</taxon>
        <taxon>Rhabditina</taxon>
        <taxon>Rhabditomorpha</taxon>
        <taxon>Rhabditoidea</taxon>
        <taxon>Rhabditidae</taxon>
        <taxon>Peloderinae</taxon>
        <taxon>Caenorhabditis</taxon>
    </lineage>
</organism>
<accession>E3MX88</accession>
<feature type="transmembrane region" description="Helical" evidence="1">
    <location>
        <begin position="55"/>
        <end position="76"/>
    </location>
</feature>
<evidence type="ECO:0000313" key="2">
    <source>
        <dbReference type="EMBL" id="EFP11511.1"/>
    </source>
</evidence>
<feature type="transmembrane region" description="Helical" evidence="1">
    <location>
        <begin position="119"/>
        <end position="140"/>
    </location>
</feature>
<dbReference type="FunCoup" id="E3MX88">
    <property type="interactions" value="236"/>
</dbReference>
<dbReference type="OrthoDB" id="10028364at2759"/>
<protein>
    <recommendedName>
        <fullName evidence="4">MARVEL domain-containing protein</fullName>
    </recommendedName>
</protein>
<evidence type="ECO:0008006" key="4">
    <source>
        <dbReference type="Google" id="ProtNLM"/>
    </source>
</evidence>
<evidence type="ECO:0000256" key="1">
    <source>
        <dbReference type="SAM" id="Phobius"/>
    </source>
</evidence>
<keyword evidence="1" id="KW-0472">Membrane</keyword>
<sequence length="174" mass="19827">MHTTTTRKTKFPKPRFEGWKLAKYSSALQIFQILGSLVTLVLIGSVGSQFPPTYAALLTCVFSTIGAAVFVLCDAFNLKETEPDEWVFWESVFVSSFSFLFTINTLTMLYSSIRWNNTAWWLATVSVSHGHVLNGDFFVLSESGSRNEKTDETTHRRRPTREYRSIQYANESTN</sequence>
<keyword evidence="1" id="KW-1133">Transmembrane helix</keyword>
<name>E3MX88_CAERE</name>
<gene>
    <name evidence="2" type="ORF">CRE_19324</name>
</gene>
<feature type="transmembrane region" description="Helical" evidence="1">
    <location>
        <begin position="88"/>
        <end position="113"/>
    </location>
</feature>
<keyword evidence="1" id="KW-0812">Transmembrane</keyword>
<dbReference type="InParanoid" id="E3MX88"/>
<evidence type="ECO:0000313" key="3">
    <source>
        <dbReference type="Proteomes" id="UP000008281"/>
    </source>
</evidence>
<reference evidence="2" key="1">
    <citation type="submission" date="2007-07" db="EMBL/GenBank/DDBJ databases">
        <title>PCAP assembly of the Caenorhabditis remanei genome.</title>
        <authorList>
            <consortium name="The Caenorhabditis remanei Sequencing Consortium"/>
            <person name="Wilson R.K."/>
        </authorList>
    </citation>
    <scope>NUCLEOTIDE SEQUENCE [LARGE SCALE GENOMIC DNA]</scope>
    <source>
        <strain evidence="2">PB4641</strain>
    </source>
</reference>
<dbReference type="Proteomes" id="UP000008281">
    <property type="component" value="Unassembled WGS sequence"/>
</dbReference>
<dbReference type="eggNOG" id="ENOG502THR9">
    <property type="taxonomic scope" value="Eukaryota"/>
</dbReference>
<dbReference type="OMA" id="VDWIFWE"/>
<dbReference type="AlphaFoldDB" id="E3MX88"/>